<dbReference type="PROSITE" id="PS50005">
    <property type="entry name" value="TPR"/>
    <property type="match status" value="3"/>
</dbReference>
<dbReference type="InterPro" id="IPR011990">
    <property type="entry name" value="TPR-like_helical_dom_sf"/>
</dbReference>
<proteinExistence type="predicted"/>
<organism evidence="4 5">
    <name type="scientific">Candidatus Sulfotelmatobacter kueseliae</name>
    <dbReference type="NCBI Taxonomy" id="2042962"/>
    <lineage>
        <taxon>Bacteria</taxon>
        <taxon>Pseudomonadati</taxon>
        <taxon>Acidobacteriota</taxon>
        <taxon>Terriglobia</taxon>
        <taxon>Terriglobales</taxon>
        <taxon>Candidatus Korobacteraceae</taxon>
        <taxon>Candidatus Sulfotelmatobacter</taxon>
    </lineage>
</organism>
<dbReference type="InterPro" id="IPR019734">
    <property type="entry name" value="TPR_rpt"/>
</dbReference>
<dbReference type="SUPFAM" id="SSF48452">
    <property type="entry name" value="TPR-like"/>
    <property type="match status" value="2"/>
</dbReference>
<evidence type="ECO:0000256" key="1">
    <source>
        <dbReference type="ARBA" id="ARBA00022737"/>
    </source>
</evidence>
<dbReference type="AlphaFoldDB" id="A0A2U3KM05"/>
<gene>
    <name evidence="4" type="ORF">SBA1_320023</name>
</gene>
<evidence type="ECO:0000313" key="4">
    <source>
        <dbReference type="EMBL" id="SPF40693.1"/>
    </source>
</evidence>
<feature type="repeat" description="TPR" evidence="3">
    <location>
        <begin position="276"/>
        <end position="309"/>
    </location>
</feature>
<keyword evidence="2 3" id="KW-0802">TPR repeat</keyword>
<dbReference type="PANTHER" id="PTHR45586">
    <property type="entry name" value="TPR REPEAT-CONTAINING PROTEIN PA4667"/>
    <property type="match status" value="1"/>
</dbReference>
<dbReference type="InterPro" id="IPR051012">
    <property type="entry name" value="CellSynth/LPSAsmb/PSIAsmb"/>
</dbReference>
<keyword evidence="1" id="KW-0677">Repeat</keyword>
<name>A0A2U3KM05_9BACT</name>
<evidence type="ECO:0000256" key="3">
    <source>
        <dbReference type="PROSITE-ProRule" id="PRU00339"/>
    </source>
</evidence>
<reference evidence="5" key="1">
    <citation type="submission" date="2018-02" db="EMBL/GenBank/DDBJ databases">
        <authorList>
            <person name="Hausmann B."/>
        </authorList>
    </citation>
    <scope>NUCLEOTIDE SEQUENCE [LARGE SCALE GENOMIC DNA]</scope>
    <source>
        <strain evidence="5">Peat soil MAG SbA1</strain>
    </source>
</reference>
<dbReference type="Proteomes" id="UP000238701">
    <property type="component" value="Unassembled WGS sequence"/>
</dbReference>
<feature type="repeat" description="TPR" evidence="3">
    <location>
        <begin position="70"/>
        <end position="103"/>
    </location>
</feature>
<evidence type="ECO:0000256" key="2">
    <source>
        <dbReference type="ARBA" id="ARBA00022803"/>
    </source>
</evidence>
<dbReference type="PANTHER" id="PTHR45586:SF1">
    <property type="entry name" value="LIPOPOLYSACCHARIDE ASSEMBLY PROTEIN B"/>
    <property type="match status" value="1"/>
</dbReference>
<evidence type="ECO:0000313" key="5">
    <source>
        <dbReference type="Proteomes" id="UP000238701"/>
    </source>
</evidence>
<protein>
    <submittedName>
        <fullName evidence="4">Putative TPR domain protein</fullName>
    </submittedName>
</protein>
<feature type="repeat" description="TPR" evidence="3">
    <location>
        <begin position="36"/>
        <end position="69"/>
    </location>
</feature>
<sequence length="391" mass="42824">MTRHARISVVISYLAMALLFSPHGVGQSNVSHAAEVKGYLEQGQTALKDNRPEEAAQAYRAVLKIDPVNVEARANLGIVAMVQGNWGEAAEELQRALKLRPSHRKVQALLGLCEVHLGRLEDAVKLLSSSFPHLEDPKLRREVGLQLLEIWHQGGELEKANAVLGQLQQFYPTDATVLYAAYRVHTDLAFQAVESLALTAPDSAQLHRALAEHMVNAGHAQDAIGEYRKALASSPGVPGLHYEFGEAILADSHLEASLAEAQKEFAAALLLNPTDARSECKLGEIELWRSSSATAFDHYERALKLNPEQACAKLGLAGLLIEEGKTQQALEYLQSAAGADPYNAQVHHRLAVLYRGMGRNQEADRELSAFQELEKVQSQLQKALHPEQPSN</sequence>
<dbReference type="EMBL" id="OMOD01000125">
    <property type="protein sequence ID" value="SPF40693.1"/>
    <property type="molecule type" value="Genomic_DNA"/>
</dbReference>
<dbReference type="SMART" id="SM00028">
    <property type="entry name" value="TPR"/>
    <property type="match status" value="6"/>
</dbReference>
<dbReference type="Pfam" id="PF14559">
    <property type="entry name" value="TPR_19"/>
    <property type="match status" value="2"/>
</dbReference>
<dbReference type="Gene3D" id="1.25.40.10">
    <property type="entry name" value="Tetratricopeptide repeat domain"/>
    <property type="match status" value="3"/>
</dbReference>
<accession>A0A2U3KM05</accession>